<dbReference type="SUPFAM" id="SSF46785">
    <property type="entry name" value="Winged helix' DNA-binding domain"/>
    <property type="match status" value="1"/>
</dbReference>
<protein>
    <submittedName>
        <fullName evidence="5">ArsR/SmtB family transcription factor</fullName>
    </submittedName>
</protein>
<keyword evidence="3" id="KW-0804">Transcription</keyword>
<gene>
    <name evidence="5" type="ORF">ACFOUW_11755</name>
</gene>
<dbReference type="Gene3D" id="1.10.10.10">
    <property type="entry name" value="Winged helix-like DNA-binding domain superfamily/Winged helix DNA-binding domain"/>
    <property type="match status" value="1"/>
</dbReference>
<evidence type="ECO:0000259" key="4">
    <source>
        <dbReference type="SMART" id="SM00418"/>
    </source>
</evidence>
<dbReference type="PANTHER" id="PTHR33154">
    <property type="entry name" value="TRANSCRIPTIONAL REGULATOR, ARSR FAMILY"/>
    <property type="match status" value="1"/>
</dbReference>
<evidence type="ECO:0000256" key="1">
    <source>
        <dbReference type="ARBA" id="ARBA00023015"/>
    </source>
</evidence>
<organism evidence="5 6">
    <name type="scientific">Tenggerimyces flavus</name>
    <dbReference type="NCBI Taxonomy" id="1708749"/>
    <lineage>
        <taxon>Bacteria</taxon>
        <taxon>Bacillati</taxon>
        <taxon>Actinomycetota</taxon>
        <taxon>Actinomycetes</taxon>
        <taxon>Propionibacteriales</taxon>
        <taxon>Nocardioidaceae</taxon>
        <taxon>Tenggerimyces</taxon>
    </lineage>
</organism>
<feature type="domain" description="HTH arsR-type" evidence="4">
    <location>
        <begin position="14"/>
        <end position="106"/>
    </location>
</feature>
<sequence length="164" mass="17979">MNDEDDVVEVSGPEQHKALGHPMRHRLLYALGEETATISGLAARFDTRKGNIAHHLKVLREAGLVEIAETRTVRGGTEQYYRRVGRKLRYRGHTAVAMQAMAAEIESDPDDPLVLLRHVRLTSEQAAALAEALTTLVDSAEDAGPGADRFGVLVGVYRPRLADD</sequence>
<dbReference type="PANTHER" id="PTHR33154:SF33">
    <property type="entry name" value="TRANSCRIPTIONAL REPRESSOR SDPR"/>
    <property type="match status" value="1"/>
</dbReference>
<accession>A0ABV7YC04</accession>
<reference evidence="6" key="1">
    <citation type="journal article" date="2019" name="Int. J. Syst. Evol. Microbiol.">
        <title>The Global Catalogue of Microorganisms (GCM) 10K type strain sequencing project: providing services to taxonomists for standard genome sequencing and annotation.</title>
        <authorList>
            <consortium name="The Broad Institute Genomics Platform"/>
            <consortium name="The Broad Institute Genome Sequencing Center for Infectious Disease"/>
            <person name="Wu L."/>
            <person name="Ma J."/>
        </authorList>
    </citation>
    <scope>NUCLEOTIDE SEQUENCE [LARGE SCALE GENOMIC DNA]</scope>
    <source>
        <strain evidence="6">CGMCC 4.7241</strain>
    </source>
</reference>
<comment type="caution">
    <text evidence="5">The sequence shown here is derived from an EMBL/GenBank/DDBJ whole genome shotgun (WGS) entry which is preliminary data.</text>
</comment>
<evidence type="ECO:0000256" key="3">
    <source>
        <dbReference type="ARBA" id="ARBA00023163"/>
    </source>
</evidence>
<name>A0ABV7YC04_9ACTN</name>
<dbReference type="InterPro" id="IPR036390">
    <property type="entry name" value="WH_DNA-bd_sf"/>
</dbReference>
<proteinExistence type="predicted"/>
<dbReference type="InterPro" id="IPR051081">
    <property type="entry name" value="HTH_MetalResp_TranReg"/>
</dbReference>
<keyword evidence="6" id="KW-1185">Reference proteome</keyword>
<keyword evidence="1" id="KW-0805">Transcription regulation</keyword>
<dbReference type="RefSeq" id="WP_205113968.1">
    <property type="nucleotide sequence ID" value="NZ_JAFBCM010000001.1"/>
</dbReference>
<dbReference type="SMART" id="SM00418">
    <property type="entry name" value="HTH_ARSR"/>
    <property type="match status" value="1"/>
</dbReference>
<dbReference type="Pfam" id="PF12840">
    <property type="entry name" value="HTH_20"/>
    <property type="match status" value="1"/>
</dbReference>
<dbReference type="CDD" id="cd00090">
    <property type="entry name" value="HTH_ARSR"/>
    <property type="match status" value="1"/>
</dbReference>
<dbReference type="InterPro" id="IPR001845">
    <property type="entry name" value="HTH_ArsR_DNA-bd_dom"/>
</dbReference>
<evidence type="ECO:0000313" key="5">
    <source>
        <dbReference type="EMBL" id="MFC3761515.1"/>
    </source>
</evidence>
<dbReference type="InterPro" id="IPR011991">
    <property type="entry name" value="ArsR-like_HTH"/>
</dbReference>
<dbReference type="Proteomes" id="UP001595699">
    <property type="component" value="Unassembled WGS sequence"/>
</dbReference>
<evidence type="ECO:0000256" key="2">
    <source>
        <dbReference type="ARBA" id="ARBA00023125"/>
    </source>
</evidence>
<dbReference type="InterPro" id="IPR036388">
    <property type="entry name" value="WH-like_DNA-bd_sf"/>
</dbReference>
<evidence type="ECO:0000313" key="6">
    <source>
        <dbReference type="Proteomes" id="UP001595699"/>
    </source>
</evidence>
<keyword evidence="2" id="KW-0238">DNA-binding</keyword>
<dbReference type="EMBL" id="JBHRZH010000009">
    <property type="protein sequence ID" value="MFC3761515.1"/>
    <property type="molecule type" value="Genomic_DNA"/>
</dbReference>